<evidence type="ECO:0000256" key="7">
    <source>
        <dbReference type="ARBA" id="ARBA00022481"/>
    </source>
</evidence>
<dbReference type="Pfam" id="PF15511">
    <property type="entry name" value="CENP-T_C"/>
    <property type="match status" value="1"/>
</dbReference>
<evidence type="ECO:0000313" key="18">
    <source>
        <dbReference type="Proteomes" id="UP001497482"/>
    </source>
</evidence>
<feature type="compositionally biased region" description="Low complexity" evidence="15">
    <location>
        <begin position="183"/>
        <end position="193"/>
    </location>
</feature>
<dbReference type="SUPFAM" id="SSF47113">
    <property type="entry name" value="Histone-fold"/>
    <property type="match status" value="1"/>
</dbReference>
<dbReference type="GO" id="GO:0003677">
    <property type="term" value="F:DNA binding"/>
    <property type="evidence" value="ECO:0007669"/>
    <property type="project" value="UniProtKB-KW"/>
</dbReference>
<accession>A0AAV2MTQ5</accession>
<evidence type="ECO:0000256" key="2">
    <source>
        <dbReference type="ARBA" id="ARBA00004123"/>
    </source>
</evidence>
<dbReference type="GO" id="GO:0030527">
    <property type="term" value="F:structural constituent of chromatin"/>
    <property type="evidence" value="ECO:0007669"/>
    <property type="project" value="InterPro"/>
</dbReference>
<evidence type="ECO:0000256" key="11">
    <source>
        <dbReference type="ARBA" id="ARBA00023242"/>
    </source>
</evidence>
<keyword evidence="8" id="KW-0164">Citrullination</keyword>
<keyword evidence="11 14" id="KW-0539">Nucleus</keyword>
<keyword evidence="12 14" id="KW-0544">Nucleosome core</keyword>
<reference evidence="17 18" key="1">
    <citation type="submission" date="2024-04" db="EMBL/GenBank/DDBJ databases">
        <authorList>
            <person name="Waldvogel A.-M."/>
            <person name="Schoenle A."/>
        </authorList>
    </citation>
    <scope>NUCLEOTIDE SEQUENCE [LARGE SCALE GENOMIC DNA]</scope>
</reference>
<dbReference type="Proteomes" id="UP001497482">
    <property type="component" value="Chromosome 9"/>
</dbReference>
<dbReference type="InterPro" id="IPR001951">
    <property type="entry name" value="Histone_H4"/>
</dbReference>
<dbReference type="PANTHER" id="PTHR10484">
    <property type="entry name" value="HISTONE H4"/>
    <property type="match status" value="1"/>
</dbReference>
<dbReference type="PRINTS" id="PR00623">
    <property type="entry name" value="HISTONEH4"/>
</dbReference>
<evidence type="ECO:0000256" key="8">
    <source>
        <dbReference type="ARBA" id="ARBA00022934"/>
    </source>
</evidence>
<comment type="subcellular location">
    <subcellularLocation>
        <location evidence="3">Chromosome</location>
    </subcellularLocation>
    <subcellularLocation>
        <location evidence="2">Nucleus</location>
    </subcellularLocation>
</comment>
<dbReference type="GO" id="GO:0046982">
    <property type="term" value="F:protein heterodimerization activity"/>
    <property type="evidence" value="ECO:0007669"/>
    <property type="project" value="InterPro"/>
</dbReference>
<evidence type="ECO:0000256" key="15">
    <source>
        <dbReference type="SAM" id="MobiDB-lite"/>
    </source>
</evidence>
<keyword evidence="13" id="KW-0379">Hydroxylation</keyword>
<evidence type="ECO:0000259" key="16">
    <source>
        <dbReference type="SMART" id="SM00803"/>
    </source>
</evidence>
<organism evidence="17 18">
    <name type="scientific">Knipowitschia caucasica</name>
    <name type="common">Caucasian dwarf goby</name>
    <name type="synonym">Pomatoschistus caucasicus</name>
    <dbReference type="NCBI Taxonomy" id="637954"/>
    <lineage>
        <taxon>Eukaryota</taxon>
        <taxon>Metazoa</taxon>
        <taxon>Chordata</taxon>
        <taxon>Craniata</taxon>
        <taxon>Vertebrata</taxon>
        <taxon>Euteleostomi</taxon>
        <taxon>Actinopterygii</taxon>
        <taxon>Neopterygii</taxon>
        <taxon>Teleostei</taxon>
        <taxon>Neoteleostei</taxon>
        <taxon>Acanthomorphata</taxon>
        <taxon>Gobiaria</taxon>
        <taxon>Gobiiformes</taxon>
        <taxon>Gobioidei</taxon>
        <taxon>Gobiidae</taxon>
        <taxon>Gobiinae</taxon>
        <taxon>Knipowitschia</taxon>
    </lineage>
</organism>
<dbReference type="InterPro" id="IPR019809">
    <property type="entry name" value="Histone_H4_CS"/>
</dbReference>
<dbReference type="GO" id="GO:0000786">
    <property type="term" value="C:nucleosome"/>
    <property type="evidence" value="ECO:0007669"/>
    <property type="project" value="UniProtKB-KW"/>
</dbReference>
<feature type="compositionally biased region" description="Polar residues" evidence="15">
    <location>
        <begin position="26"/>
        <end position="39"/>
    </location>
</feature>
<feature type="compositionally biased region" description="Low complexity" evidence="15">
    <location>
        <begin position="92"/>
        <end position="104"/>
    </location>
</feature>
<evidence type="ECO:0000256" key="1">
    <source>
        <dbReference type="ARBA" id="ARBA00002001"/>
    </source>
</evidence>
<evidence type="ECO:0000256" key="9">
    <source>
        <dbReference type="ARBA" id="ARBA00022990"/>
    </source>
</evidence>
<feature type="region of interest" description="Disordered" evidence="15">
    <location>
        <begin position="1"/>
        <end position="198"/>
    </location>
</feature>
<dbReference type="Gene3D" id="1.10.20.10">
    <property type="entry name" value="Histone, subunit A"/>
    <property type="match status" value="1"/>
</dbReference>
<evidence type="ECO:0000256" key="3">
    <source>
        <dbReference type="ARBA" id="ARBA00004286"/>
    </source>
</evidence>
<evidence type="ECO:0000256" key="10">
    <source>
        <dbReference type="ARBA" id="ARBA00023125"/>
    </source>
</evidence>
<dbReference type="InterPro" id="IPR004823">
    <property type="entry name" value="TAF_TATA-bd_Histone-like_dom"/>
</dbReference>
<gene>
    <name evidence="17" type="ORF">KC01_LOCUS42446</name>
</gene>
<evidence type="ECO:0000256" key="14">
    <source>
        <dbReference type="RuleBase" id="RU000528"/>
    </source>
</evidence>
<dbReference type="InterPro" id="IPR035425">
    <property type="entry name" value="CENP-T/H4_C"/>
</dbReference>
<keyword evidence="18" id="KW-1185">Reference proteome</keyword>
<feature type="compositionally biased region" description="Polar residues" evidence="15">
    <location>
        <begin position="153"/>
        <end position="162"/>
    </location>
</feature>
<feature type="domain" description="TATA box binding protein associated factor (TAF) histone-like fold" evidence="16">
    <location>
        <begin position="242"/>
        <end position="307"/>
    </location>
</feature>
<feature type="compositionally biased region" description="Polar residues" evidence="15">
    <location>
        <begin position="106"/>
        <end position="141"/>
    </location>
</feature>
<evidence type="ECO:0000256" key="4">
    <source>
        <dbReference type="ARBA" id="ARBA00006564"/>
    </source>
</evidence>
<dbReference type="PROSITE" id="PS00047">
    <property type="entry name" value="HISTONE_H4"/>
    <property type="match status" value="1"/>
</dbReference>
<dbReference type="SMART" id="SM00803">
    <property type="entry name" value="TAF"/>
    <property type="match status" value="1"/>
</dbReference>
<comment type="function">
    <text evidence="1 14">Core component of nucleosome. Nucleosomes wrap and compact DNA into chromatin, limiting DNA accessibility to the cellular machineries which require DNA as a template. Histones thereby play a central role in transcription regulation, DNA repair, DNA replication and chromosomal stability. DNA accessibility is regulated via a complex set of post-translational modifications of histones, also called histone code, and nucleosome remodeling.</text>
</comment>
<evidence type="ECO:0000256" key="12">
    <source>
        <dbReference type="ARBA" id="ARBA00023269"/>
    </source>
</evidence>
<keyword evidence="10 14" id="KW-0238">DNA-binding</keyword>
<dbReference type="FunFam" id="1.10.20.10:FF:000012">
    <property type="entry name" value="Histone H4"/>
    <property type="match status" value="1"/>
</dbReference>
<dbReference type="InterPro" id="IPR009072">
    <property type="entry name" value="Histone-fold"/>
</dbReference>
<comment type="subunit">
    <text evidence="5 14">The nucleosome is a histone octamer containing two molecules each of H2A, H2B, H3 and H4 assembled in one H3-H4 heterotetramer and two H2A-H2B heterodimers. The octamer wraps approximately 147 bp of DNA.</text>
</comment>
<keyword evidence="7" id="KW-0488">Methylation</keyword>
<sequence length="311" mass="32974">MPTRLSMHSQKTDKAGSATNARAEPCTQSSTLPSGSSKPTRLPPEATAQPTLGPEGPRARPNKPHPDPSVRSKLLPGNKSGSSEPHGKPHEQQSGTGVQTQVGGRSSKTSRAAAQPTTSSVTAAQPTTSSVTAAQPTTSSVIVDPFTEPPPVTSDQPSSTASAEECALWPPLPPSDEDHRSSETSSSGSSELSPPDCDVSSVLGEVTKEEVLSAIKELNSGGKGLRKGGAKRHRKVLRDNIQGITKPAIRRLARRGGVKRISGLIYEETRRVLKVFLENVIRDAVTYTEHAKRKTVTAMDVVYALKRQGRT</sequence>
<evidence type="ECO:0000313" key="17">
    <source>
        <dbReference type="EMBL" id="CAL1616735.1"/>
    </source>
</evidence>
<comment type="similarity">
    <text evidence="4 14">Belongs to the histone H4 family.</text>
</comment>
<dbReference type="AlphaFoldDB" id="A0AAV2MTQ5"/>
<proteinExistence type="inferred from homology"/>
<dbReference type="GO" id="GO:0005634">
    <property type="term" value="C:nucleus"/>
    <property type="evidence" value="ECO:0007669"/>
    <property type="project" value="UniProtKB-SubCell"/>
</dbReference>
<protein>
    <recommendedName>
        <fullName evidence="14">Histone H4</fullName>
    </recommendedName>
</protein>
<keyword evidence="6 14" id="KW-0158">Chromosome</keyword>
<dbReference type="EMBL" id="OZ035831">
    <property type="protein sequence ID" value="CAL1616735.1"/>
    <property type="molecule type" value="Genomic_DNA"/>
</dbReference>
<name>A0AAV2MTQ5_KNICA</name>
<evidence type="ECO:0000256" key="6">
    <source>
        <dbReference type="ARBA" id="ARBA00022454"/>
    </source>
</evidence>
<evidence type="ECO:0000256" key="13">
    <source>
        <dbReference type="ARBA" id="ARBA00023278"/>
    </source>
</evidence>
<evidence type="ECO:0000256" key="5">
    <source>
        <dbReference type="ARBA" id="ARBA00011538"/>
    </source>
</evidence>
<dbReference type="SMART" id="SM00417">
    <property type="entry name" value="H4"/>
    <property type="match status" value="1"/>
</dbReference>
<keyword evidence="9" id="KW-0007">Acetylation</keyword>
<dbReference type="CDD" id="cd22912">
    <property type="entry name" value="HFD_H4"/>
    <property type="match status" value="1"/>
</dbReference>